<reference evidence="1" key="1">
    <citation type="journal article" date="2015" name="Nature">
        <title>Complex archaea that bridge the gap between prokaryotes and eukaryotes.</title>
        <authorList>
            <person name="Spang A."/>
            <person name="Saw J.H."/>
            <person name="Jorgensen S.L."/>
            <person name="Zaremba-Niedzwiedzka K."/>
            <person name="Martijn J."/>
            <person name="Lind A.E."/>
            <person name="van Eijk R."/>
            <person name="Schleper C."/>
            <person name="Guy L."/>
            <person name="Ettema T.J."/>
        </authorList>
    </citation>
    <scope>NUCLEOTIDE SEQUENCE</scope>
</reference>
<organism evidence="1">
    <name type="scientific">marine sediment metagenome</name>
    <dbReference type="NCBI Taxonomy" id="412755"/>
    <lineage>
        <taxon>unclassified sequences</taxon>
        <taxon>metagenomes</taxon>
        <taxon>ecological metagenomes</taxon>
    </lineage>
</organism>
<dbReference type="EMBL" id="LAZR01037967">
    <property type="protein sequence ID" value="KKL20770.1"/>
    <property type="molecule type" value="Genomic_DNA"/>
</dbReference>
<sequence length="96" mass="11329">MKKAFFLLFLIFLNVNLYSIQKLPGLENFQKSKIKQLYKNLDQRSVVQHFAFYKLYPESEEGKLALKKAWNLLKQENVKDPLVLPTLDINLMINLV</sequence>
<name>A0A0F9BG93_9ZZZZ</name>
<accession>A0A0F9BG93</accession>
<protein>
    <submittedName>
        <fullName evidence="1">Uncharacterized protein</fullName>
    </submittedName>
</protein>
<gene>
    <name evidence="1" type="ORF">LCGC14_2452120</name>
</gene>
<dbReference type="AlphaFoldDB" id="A0A0F9BG93"/>
<feature type="non-terminal residue" evidence="1">
    <location>
        <position position="96"/>
    </location>
</feature>
<comment type="caution">
    <text evidence="1">The sequence shown here is derived from an EMBL/GenBank/DDBJ whole genome shotgun (WGS) entry which is preliminary data.</text>
</comment>
<evidence type="ECO:0000313" key="1">
    <source>
        <dbReference type="EMBL" id="KKL20770.1"/>
    </source>
</evidence>
<proteinExistence type="predicted"/>